<accession>X1CNG5</accession>
<reference evidence="2" key="1">
    <citation type="journal article" date="2014" name="Front. Microbiol.">
        <title>High frequency of phylogenetically diverse reductive dehalogenase-homologous genes in deep subseafloor sedimentary metagenomes.</title>
        <authorList>
            <person name="Kawai M."/>
            <person name="Futagami T."/>
            <person name="Toyoda A."/>
            <person name="Takaki Y."/>
            <person name="Nishi S."/>
            <person name="Hori S."/>
            <person name="Arai W."/>
            <person name="Tsubouchi T."/>
            <person name="Morono Y."/>
            <person name="Uchiyama I."/>
            <person name="Ito T."/>
            <person name="Fujiyama A."/>
            <person name="Inagaki F."/>
            <person name="Takami H."/>
        </authorList>
    </citation>
    <scope>NUCLEOTIDE SEQUENCE</scope>
    <source>
        <strain evidence="2">Expedition CK06-06</strain>
    </source>
</reference>
<dbReference type="GO" id="GO:0009313">
    <property type="term" value="P:oligosaccharide catabolic process"/>
    <property type="evidence" value="ECO:0007669"/>
    <property type="project" value="TreeGrafter"/>
</dbReference>
<evidence type="ECO:0000313" key="2">
    <source>
        <dbReference type="EMBL" id="GAG97693.1"/>
    </source>
</evidence>
<evidence type="ECO:0000259" key="1">
    <source>
        <dbReference type="Pfam" id="PF01074"/>
    </source>
</evidence>
<dbReference type="GO" id="GO:0004559">
    <property type="term" value="F:alpha-mannosidase activity"/>
    <property type="evidence" value="ECO:0007669"/>
    <property type="project" value="InterPro"/>
</dbReference>
<proteinExistence type="predicted"/>
<dbReference type="InterPro" id="IPR011330">
    <property type="entry name" value="Glyco_hydro/deAcase_b/a-brl"/>
</dbReference>
<dbReference type="EMBL" id="BART01025177">
    <property type="protein sequence ID" value="GAG97693.1"/>
    <property type="molecule type" value="Genomic_DNA"/>
</dbReference>
<dbReference type="PANTHER" id="PTHR46017:SF2">
    <property type="entry name" value="MANNOSYLGLYCERATE HYDROLASE"/>
    <property type="match status" value="1"/>
</dbReference>
<feature type="domain" description="Glycoside hydrolase family 38 N-terminal" evidence="1">
    <location>
        <begin position="6"/>
        <end position="265"/>
    </location>
</feature>
<protein>
    <recommendedName>
        <fullName evidence="1">Glycoside hydrolase family 38 N-terminal domain-containing protein</fullName>
    </recommendedName>
</protein>
<dbReference type="SUPFAM" id="SSF88713">
    <property type="entry name" value="Glycoside hydrolase/deacetylase"/>
    <property type="match status" value="1"/>
</dbReference>
<dbReference type="Gene3D" id="3.20.110.10">
    <property type="entry name" value="Glycoside hydrolase 38, N terminal domain"/>
    <property type="match status" value="1"/>
</dbReference>
<dbReference type="AlphaFoldDB" id="X1CNG5"/>
<dbReference type="PANTHER" id="PTHR46017">
    <property type="entry name" value="ALPHA-MANNOSIDASE 2C1"/>
    <property type="match status" value="1"/>
</dbReference>
<feature type="non-terminal residue" evidence="2">
    <location>
        <position position="271"/>
    </location>
</feature>
<dbReference type="InterPro" id="IPR027291">
    <property type="entry name" value="Glyco_hydro_38_N_sf"/>
</dbReference>
<dbReference type="Pfam" id="PF01074">
    <property type="entry name" value="Glyco_hydro_38N"/>
    <property type="match status" value="1"/>
</dbReference>
<name>X1CNG5_9ZZZZ</name>
<gene>
    <name evidence="2" type="ORF">S01H4_45253</name>
</gene>
<dbReference type="InterPro" id="IPR000602">
    <property type="entry name" value="Glyco_hydro_38_N"/>
</dbReference>
<comment type="caution">
    <text evidence="2">The sequence shown here is derived from an EMBL/GenBank/DDBJ whole genome shotgun (WGS) entry which is preliminary data.</text>
</comment>
<organism evidence="2">
    <name type="scientific">marine sediment metagenome</name>
    <dbReference type="NCBI Taxonomy" id="412755"/>
    <lineage>
        <taxon>unclassified sequences</taxon>
        <taxon>metagenomes</taxon>
        <taxon>ecological metagenomes</taxon>
    </lineage>
</organism>
<sequence>MDAKEIVIVPSTHWDREWYVPFNEFRSYLVIMMDKLIEILKNDPKFRNFTLDGQTVILEDYLEVRPESEEILKKFIKEKRISIGPMYLLVDEFLVSGESLIRNLILGHKIARKFGNIMKAGYIPDSFGHIAQLPQILRGFEIPSVLFARGFGNEFEEKNLNMEFIWNAPGNAASVLAIHLIGGYFSASELDTNLKNGQYKNACRKLKKAIKKFERYTATNIVLLNNGSDHLFPQPEITDIVRQWNETNPNLFIEINDFEYYINKILVLSPH</sequence>
<dbReference type="GO" id="GO:0006013">
    <property type="term" value="P:mannose metabolic process"/>
    <property type="evidence" value="ECO:0007669"/>
    <property type="project" value="InterPro"/>
</dbReference>